<reference evidence="3" key="3">
    <citation type="submission" date="2015-02" db="UniProtKB">
        <authorList>
            <consortium name="EnsemblProtists"/>
        </authorList>
    </citation>
    <scope>IDENTIFICATION</scope>
    <source>
        <strain evidence="3">DAOM BR144</strain>
    </source>
</reference>
<dbReference type="AlphaFoldDB" id="K3WXU8"/>
<evidence type="ECO:0000313" key="3">
    <source>
        <dbReference type="EnsemblProtists" id="PYU1_T009796"/>
    </source>
</evidence>
<feature type="signal peptide" evidence="2">
    <location>
        <begin position="1"/>
        <end position="17"/>
    </location>
</feature>
<evidence type="ECO:0000256" key="1">
    <source>
        <dbReference type="SAM" id="MobiDB-lite"/>
    </source>
</evidence>
<proteinExistence type="predicted"/>
<feature type="chain" id="PRO_5003868215" evidence="2">
    <location>
        <begin position="18"/>
        <end position="86"/>
    </location>
</feature>
<evidence type="ECO:0000313" key="4">
    <source>
        <dbReference type="Proteomes" id="UP000019132"/>
    </source>
</evidence>
<organism evidence="3 4">
    <name type="scientific">Globisporangium ultimum (strain ATCC 200006 / CBS 805.95 / DAOM BR144)</name>
    <name type="common">Pythium ultimum</name>
    <dbReference type="NCBI Taxonomy" id="431595"/>
    <lineage>
        <taxon>Eukaryota</taxon>
        <taxon>Sar</taxon>
        <taxon>Stramenopiles</taxon>
        <taxon>Oomycota</taxon>
        <taxon>Peronosporomycetes</taxon>
        <taxon>Pythiales</taxon>
        <taxon>Pythiaceae</taxon>
        <taxon>Globisporangium</taxon>
    </lineage>
</organism>
<dbReference type="Proteomes" id="UP000019132">
    <property type="component" value="Unassembled WGS sequence"/>
</dbReference>
<dbReference type="EnsemblProtists" id="PYU1_T009796">
    <property type="protein sequence ID" value="PYU1_T009796"/>
    <property type="gene ID" value="PYU1_G009778"/>
</dbReference>
<name>K3WXU8_GLOUD</name>
<protein>
    <submittedName>
        <fullName evidence="3">Uncharacterized protein</fullName>
    </submittedName>
</protein>
<feature type="region of interest" description="Disordered" evidence="1">
    <location>
        <begin position="39"/>
        <end position="86"/>
    </location>
</feature>
<dbReference type="EMBL" id="GL376615">
    <property type="status" value="NOT_ANNOTATED_CDS"/>
    <property type="molecule type" value="Genomic_DNA"/>
</dbReference>
<dbReference type="HOGENOM" id="CLU_2502893_0_0_1"/>
<dbReference type="InParanoid" id="K3WXU8"/>
<dbReference type="VEuPathDB" id="FungiDB:PYU1_G009778"/>
<sequence>MKFFFAIAAALVAVTNAANCDLTKLLPLTTDTNTFCKSSTPAPATTAPAAGTPTTTAPAAGTPTTTAPAAGTPSATPSVTTVKPAC</sequence>
<accession>K3WXU8</accession>
<evidence type="ECO:0000256" key="2">
    <source>
        <dbReference type="SAM" id="SignalP"/>
    </source>
</evidence>
<reference evidence="4" key="1">
    <citation type="journal article" date="2010" name="Genome Biol.">
        <title>Genome sequence of the necrotrophic plant pathogen Pythium ultimum reveals original pathogenicity mechanisms and effector repertoire.</title>
        <authorList>
            <person name="Levesque C.A."/>
            <person name="Brouwer H."/>
            <person name="Cano L."/>
            <person name="Hamilton J.P."/>
            <person name="Holt C."/>
            <person name="Huitema E."/>
            <person name="Raffaele S."/>
            <person name="Robideau G.P."/>
            <person name="Thines M."/>
            <person name="Win J."/>
            <person name="Zerillo M.M."/>
            <person name="Beakes G.W."/>
            <person name="Boore J.L."/>
            <person name="Busam D."/>
            <person name="Dumas B."/>
            <person name="Ferriera S."/>
            <person name="Fuerstenberg S.I."/>
            <person name="Gachon C.M."/>
            <person name="Gaulin E."/>
            <person name="Govers F."/>
            <person name="Grenville-Briggs L."/>
            <person name="Horner N."/>
            <person name="Hostetler J."/>
            <person name="Jiang R.H."/>
            <person name="Johnson J."/>
            <person name="Krajaejun T."/>
            <person name="Lin H."/>
            <person name="Meijer H.J."/>
            <person name="Moore B."/>
            <person name="Morris P."/>
            <person name="Phuntmart V."/>
            <person name="Puiu D."/>
            <person name="Shetty J."/>
            <person name="Stajich J.E."/>
            <person name="Tripathy S."/>
            <person name="Wawra S."/>
            <person name="van West P."/>
            <person name="Whitty B.R."/>
            <person name="Coutinho P.M."/>
            <person name="Henrissat B."/>
            <person name="Martin F."/>
            <person name="Thomas P.D."/>
            <person name="Tyler B.M."/>
            <person name="De Vries R.P."/>
            <person name="Kamoun S."/>
            <person name="Yandell M."/>
            <person name="Tisserat N."/>
            <person name="Buell C.R."/>
        </authorList>
    </citation>
    <scope>NUCLEOTIDE SEQUENCE</scope>
    <source>
        <strain evidence="4">DAOM:BR144</strain>
    </source>
</reference>
<keyword evidence="4" id="KW-1185">Reference proteome</keyword>
<reference evidence="4" key="2">
    <citation type="submission" date="2010-04" db="EMBL/GenBank/DDBJ databases">
        <authorList>
            <person name="Buell R."/>
            <person name="Hamilton J."/>
            <person name="Hostetler J."/>
        </authorList>
    </citation>
    <scope>NUCLEOTIDE SEQUENCE [LARGE SCALE GENOMIC DNA]</scope>
    <source>
        <strain evidence="4">DAOM:BR144</strain>
    </source>
</reference>
<keyword evidence="2" id="KW-0732">Signal</keyword>